<feature type="domain" description="Calcium-activated potassium channel BK alpha subunit" evidence="12">
    <location>
        <begin position="396"/>
        <end position="486"/>
    </location>
</feature>
<dbReference type="Pfam" id="PF03493">
    <property type="entry name" value="BK_channel_a"/>
    <property type="match status" value="1"/>
</dbReference>
<keyword evidence="7 11" id="KW-1133">Transmembrane helix</keyword>
<keyword evidence="2" id="KW-0813">Transport</keyword>
<keyword evidence="4 11" id="KW-0812">Transmembrane</keyword>
<dbReference type="PANTHER" id="PTHR10027">
    <property type="entry name" value="CALCIUM-ACTIVATED POTASSIUM CHANNEL ALPHA CHAIN"/>
    <property type="match status" value="1"/>
</dbReference>
<dbReference type="InterPro" id="IPR047871">
    <property type="entry name" value="K_chnl_Slo-like"/>
</dbReference>
<dbReference type="Gene3D" id="1.10.287.70">
    <property type="match status" value="1"/>
</dbReference>
<protein>
    <submittedName>
        <fullName evidence="14">Uncharacterized protein</fullName>
    </submittedName>
</protein>
<proteinExistence type="predicted"/>
<dbReference type="eggNOG" id="KOG3193">
    <property type="taxonomic scope" value="Eukaryota"/>
</dbReference>
<dbReference type="PANTHER" id="PTHR10027:SF10">
    <property type="entry name" value="SLOWPOKE 2, ISOFORM D"/>
    <property type="match status" value="1"/>
</dbReference>
<dbReference type="Pfam" id="PF07885">
    <property type="entry name" value="Ion_trans_2"/>
    <property type="match status" value="1"/>
</dbReference>
<feature type="transmembrane region" description="Helical" evidence="11">
    <location>
        <begin position="103"/>
        <end position="125"/>
    </location>
</feature>
<dbReference type="GO" id="GO:0015271">
    <property type="term" value="F:outward rectifier potassium channel activity"/>
    <property type="evidence" value="ECO:0007669"/>
    <property type="project" value="TreeGrafter"/>
</dbReference>
<evidence type="ECO:0000256" key="10">
    <source>
        <dbReference type="ARBA" id="ARBA00023303"/>
    </source>
</evidence>
<evidence type="ECO:0000313" key="15">
    <source>
        <dbReference type="Proteomes" id="UP000031512"/>
    </source>
</evidence>
<keyword evidence="5" id="KW-0631">Potassium channel</keyword>
<dbReference type="AlphaFoldDB" id="L0B305"/>
<feature type="transmembrane region" description="Helical" evidence="11">
    <location>
        <begin position="7"/>
        <end position="26"/>
    </location>
</feature>
<gene>
    <name evidence="14" type="ORF">BEWA_008960</name>
</gene>
<evidence type="ECO:0000256" key="3">
    <source>
        <dbReference type="ARBA" id="ARBA00022538"/>
    </source>
</evidence>
<dbReference type="Proteomes" id="UP000031512">
    <property type="component" value="Chromosome 3"/>
</dbReference>
<dbReference type="InterPro" id="IPR013099">
    <property type="entry name" value="K_chnl_dom"/>
</dbReference>
<evidence type="ECO:0000256" key="2">
    <source>
        <dbReference type="ARBA" id="ARBA00022448"/>
    </source>
</evidence>
<keyword evidence="3" id="KW-0633">Potassium transport</keyword>
<dbReference type="GO" id="GO:0005886">
    <property type="term" value="C:plasma membrane"/>
    <property type="evidence" value="ECO:0007669"/>
    <property type="project" value="TreeGrafter"/>
</dbReference>
<comment type="subcellular location">
    <subcellularLocation>
        <location evidence="1">Membrane</location>
        <topology evidence="1">Multi-pass membrane protein</topology>
    </subcellularLocation>
</comment>
<feature type="transmembrane region" description="Helical" evidence="11">
    <location>
        <begin position="137"/>
        <end position="159"/>
    </location>
</feature>
<evidence type="ECO:0000256" key="7">
    <source>
        <dbReference type="ARBA" id="ARBA00022989"/>
    </source>
</evidence>
<dbReference type="STRING" id="1537102.L0B305"/>
<feature type="transmembrane region" description="Helical" evidence="11">
    <location>
        <begin position="171"/>
        <end position="194"/>
    </location>
</feature>
<evidence type="ECO:0000256" key="11">
    <source>
        <dbReference type="SAM" id="Phobius"/>
    </source>
</evidence>
<evidence type="ECO:0000256" key="4">
    <source>
        <dbReference type="ARBA" id="ARBA00022692"/>
    </source>
</evidence>
<reference evidence="14 15" key="1">
    <citation type="journal article" date="2012" name="BMC Genomics">
        <title>Comparative genomic analysis and phylogenetic position of Theileria equi.</title>
        <authorList>
            <person name="Kappmeyer L.S."/>
            <person name="Thiagarajan M."/>
            <person name="Herndon D.R."/>
            <person name="Ramsay J.D."/>
            <person name="Caler E."/>
            <person name="Djikeng A."/>
            <person name="Gillespie J.J."/>
            <person name="Lau A.O."/>
            <person name="Roalson E.H."/>
            <person name="Silva J.C."/>
            <person name="Silva M.G."/>
            <person name="Suarez C.E."/>
            <person name="Ueti M.W."/>
            <person name="Nene V.M."/>
            <person name="Mealey R.H."/>
            <person name="Knowles D.P."/>
            <person name="Brayton K.A."/>
        </authorList>
    </citation>
    <scope>NUCLEOTIDE SEQUENCE [LARGE SCALE GENOMIC DNA]</scope>
    <source>
        <strain evidence="14 15">WA</strain>
    </source>
</reference>
<evidence type="ECO:0000256" key="8">
    <source>
        <dbReference type="ARBA" id="ARBA00023065"/>
    </source>
</evidence>
<dbReference type="InterPro" id="IPR003929">
    <property type="entry name" value="K_chnl_BK_asu"/>
</dbReference>
<keyword evidence="8" id="KW-0406">Ion transport</keyword>
<dbReference type="KEGG" id="beq:BEWA_008960"/>
<keyword evidence="15" id="KW-1185">Reference proteome</keyword>
<evidence type="ECO:0000256" key="1">
    <source>
        <dbReference type="ARBA" id="ARBA00004141"/>
    </source>
</evidence>
<dbReference type="EMBL" id="CP001670">
    <property type="protein sequence ID" value="AFZ81484.1"/>
    <property type="molecule type" value="Genomic_DNA"/>
</dbReference>
<dbReference type="RefSeq" id="XP_004831150.1">
    <property type="nucleotide sequence ID" value="XM_004831093.1"/>
</dbReference>
<evidence type="ECO:0000256" key="5">
    <source>
        <dbReference type="ARBA" id="ARBA00022826"/>
    </source>
</evidence>
<feature type="transmembrane region" description="Helical" evidence="11">
    <location>
        <begin position="206"/>
        <end position="223"/>
    </location>
</feature>
<evidence type="ECO:0000256" key="9">
    <source>
        <dbReference type="ARBA" id="ARBA00023136"/>
    </source>
</evidence>
<dbReference type="OrthoDB" id="10035564at2759"/>
<dbReference type="GO" id="GO:0005228">
    <property type="term" value="F:intracellular sodium-activated potassium channel activity"/>
    <property type="evidence" value="ECO:0007669"/>
    <property type="project" value="TreeGrafter"/>
</dbReference>
<keyword evidence="9 11" id="KW-0472">Membrane</keyword>
<dbReference type="GeneID" id="15804600"/>
<dbReference type="SUPFAM" id="SSF81324">
    <property type="entry name" value="Voltage-gated potassium channels"/>
    <property type="match status" value="1"/>
</dbReference>
<name>L0B305_THEEQ</name>
<evidence type="ECO:0000259" key="12">
    <source>
        <dbReference type="Pfam" id="PF03493"/>
    </source>
</evidence>
<sequence length="923" mass="104941">MRDTGVAMFIWDFYKLVLWFITLTYWRRETILQRWNYSRIPQYLYPLHYLSLSASTAEISLFILEANDFKDIFATAVFWINSFMLPPFLLLSKWLFFSHLSFLQVYWMHGFIVWIKFFLWFNQLIAKTKDGSEKAKCIFRISLGISIMACGFAGAMYVMQGVHPDAEDGGFGYIIGQYASFFYLAIITFSTVGYGDMAPSTIQAKISAICFIFWMLMWVPMTINRTIQLVTGKNRLIGHLSSWAGIKRFILIIGDVDPFQLSQFISRIYYSSQKLLVSHKSICSSRRIVVLTPNDIDIYNNQVTQAYTLGVPLCIMRGDIDLGSDLGTLETIRAQYASSIFVLSSFKGSDLRKRDVKTAVRAIGVKKYGCNSENIMIQYCSSIGHNIFSRPFGSAVSLHELKISIITKNIICPGIITLIINLTLSYNNIGQSLSSKRDPSGIYQSYLNGVEKVICVHKIPENFKGVTFESLCNTFYKLNGLIMIGVIDADEPDSYKINPSGTEYYIKDGDSGIFILDSTNSPSFSQEAETNESVVINRNSLLSNFIKSGILKIKGQNLSDFADYETTNEDYEAPKEILKMDSLVPSENTTQHTKKLERGVMVVNSITTACKYVFKNRSLPIIAIIGFSDFVSQLLMYFETVELFNIVIMGHKISTMLNLGYLERFKDFLAVIDVDLMKQSDVIAAEFHKANYFYITPNLVESSSDFDRDLTTIVIYRQIKSILVCTMFYFTVNLQKSLQSMDAESVTSMFNLVELENLFNVTYLDDSKWTQLNILKERVDSSLVYINSREYATGQLISDEMLYNVIMTSFSTIDNFTLYNILLDMVSVPGSKRKCNGVELINIGELNISGVRRTFGVVFQHLLSERNAIMIGIYRIEMNPMDNFVICAPGPNFLVHNSDMVGLKIPFDNIQAYIISKSDQLFC</sequence>
<organism evidence="14 15">
    <name type="scientific">Theileria equi strain WA</name>
    <dbReference type="NCBI Taxonomy" id="1537102"/>
    <lineage>
        <taxon>Eukaryota</taxon>
        <taxon>Sar</taxon>
        <taxon>Alveolata</taxon>
        <taxon>Apicomplexa</taxon>
        <taxon>Aconoidasida</taxon>
        <taxon>Piroplasmida</taxon>
        <taxon>Theileriidae</taxon>
        <taxon>Theileria</taxon>
    </lineage>
</organism>
<feature type="transmembrane region" description="Helical" evidence="11">
    <location>
        <begin position="76"/>
        <end position="97"/>
    </location>
</feature>
<evidence type="ECO:0000259" key="13">
    <source>
        <dbReference type="Pfam" id="PF07885"/>
    </source>
</evidence>
<keyword evidence="6" id="KW-0630">Potassium</keyword>
<evidence type="ECO:0000256" key="6">
    <source>
        <dbReference type="ARBA" id="ARBA00022958"/>
    </source>
</evidence>
<feature type="domain" description="Potassium channel" evidence="13">
    <location>
        <begin position="175"/>
        <end position="230"/>
    </location>
</feature>
<dbReference type="VEuPathDB" id="PiroplasmaDB:BEWA_008960"/>
<accession>L0B305</accession>
<evidence type="ECO:0000313" key="14">
    <source>
        <dbReference type="EMBL" id="AFZ81484.1"/>
    </source>
</evidence>
<keyword evidence="10" id="KW-0407">Ion channel</keyword>